<gene>
    <name evidence="1" type="ORF">GCM10023188_45690</name>
</gene>
<name>A0ABP8M7C8_9BACT</name>
<organism evidence="1 2">
    <name type="scientific">Pontibacter saemangeumensis</name>
    <dbReference type="NCBI Taxonomy" id="1084525"/>
    <lineage>
        <taxon>Bacteria</taxon>
        <taxon>Pseudomonadati</taxon>
        <taxon>Bacteroidota</taxon>
        <taxon>Cytophagia</taxon>
        <taxon>Cytophagales</taxon>
        <taxon>Hymenobacteraceae</taxon>
        <taxon>Pontibacter</taxon>
    </lineage>
</organism>
<sequence length="96" mass="11726">MIILKIMEDNKAKAVLEEMEYELDAKQAKRLFTNIYAFILYNNTQCFLYMLDYRMRLTPQEKAREDYFLFRFLLRQMRELYPSELLSLLSNRQHAA</sequence>
<dbReference type="EMBL" id="BAABHC010000039">
    <property type="protein sequence ID" value="GAA4444126.1"/>
    <property type="molecule type" value="Genomic_DNA"/>
</dbReference>
<dbReference type="Proteomes" id="UP001500552">
    <property type="component" value="Unassembled WGS sequence"/>
</dbReference>
<accession>A0ABP8M7C8</accession>
<evidence type="ECO:0000313" key="2">
    <source>
        <dbReference type="Proteomes" id="UP001500552"/>
    </source>
</evidence>
<reference evidence="2" key="1">
    <citation type="journal article" date="2019" name="Int. J. Syst. Evol. Microbiol.">
        <title>The Global Catalogue of Microorganisms (GCM) 10K type strain sequencing project: providing services to taxonomists for standard genome sequencing and annotation.</title>
        <authorList>
            <consortium name="The Broad Institute Genomics Platform"/>
            <consortium name="The Broad Institute Genome Sequencing Center for Infectious Disease"/>
            <person name="Wu L."/>
            <person name="Ma J."/>
        </authorList>
    </citation>
    <scope>NUCLEOTIDE SEQUENCE [LARGE SCALE GENOMIC DNA]</scope>
    <source>
        <strain evidence="2">JCM 17926</strain>
    </source>
</reference>
<keyword evidence="2" id="KW-1185">Reference proteome</keyword>
<evidence type="ECO:0000313" key="1">
    <source>
        <dbReference type="EMBL" id="GAA4444126.1"/>
    </source>
</evidence>
<comment type="caution">
    <text evidence="1">The sequence shown here is derived from an EMBL/GenBank/DDBJ whole genome shotgun (WGS) entry which is preliminary data.</text>
</comment>
<proteinExistence type="predicted"/>
<protein>
    <submittedName>
        <fullName evidence="1">Uncharacterized protein</fullName>
    </submittedName>
</protein>